<dbReference type="EMBL" id="JAEQNA010000006">
    <property type="protein sequence ID" value="MBL0421894.1"/>
    <property type="molecule type" value="Genomic_DNA"/>
</dbReference>
<organism evidence="1 2">
    <name type="scientific">Ramlibacter aurantiacus</name>
    <dbReference type="NCBI Taxonomy" id="2801330"/>
    <lineage>
        <taxon>Bacteria</taxon>
        <taxon>Pseudomonadati</taxon>
        <taxon>Pseudomonadota</taxon>
        <taxon>Betaproteobacteria</taxon>
        <taxon>Burkholderiales</taxon>
        <taxon>Comamonadaceae</taxon>
        <taxon>Ramlibacter</taxon>
    </lineage>
</organism>
<gene>
    <name evidence="1" type="ORF">JI739_16210</name>
</gene>
<sequence length="301" mass="34600">MLDGTLAPEGIDLVTREIVDHDSAWLIPIHYRIFDVAEMPLTNYVIALDAGHTDLVALPIFLSRSFRHSTVYINKNSGITDARDLEGKRVGIGNYFGSTTLWARGLLSDEYQVDLDAIQWVTRNKVPPNKLPPSARLQVLEGQQSLEQLLQAGEIDALVTERPPQAYQRVPHVARLFEDYKSEEIRFYEKTKVFPIRHVLVLKRHIHEKHPWVAQSLYKLFDLAKNEASPGRMFDGHSRFMLPSLQYAIAETRRLFGDDCWPYGLPKNTPTLEAFARHCHDQAYTARRYRPEELFADVVSF</sequence>
<dbReference type="AlphaFoldDB" id="A0A937D2R6"/>
<dbReference type="Gene3D" id="3.40.190.10">
    <property type="entry name" value="Periplasmic binding protein-like II"/>
    <property type="match status" value="1"/>
</dbReference>
<comment type="caution">
    <text evidence="1">The sequence shown here is derived from an EMBL/GenBank/DDBJ whole genome shotgun (WGS) entry which is preliminary data.</text>
</comment>
<dbReference type="RefSeq" id="WP_201684974.1">
    <property type="nucleotide sequence ID" value="NZ_JAEQNA010000006.1"/>
</dbReference>
<reference evidence="1" key="1">
    <citation type="submission" date="2021-01" db="EMBL/GenBank/DDBJ databases">
        <title>Ramlibacter sp. strain AW1 16S ribosomal RNA gene Genome sequencing and assembly.</title>
        <authorList>
            <person name="Kang M."/>
        </authorList>
    </citation>
    <scope>NUCLEOTIDE SEQUENCE</scope>
    <source>
        <strain evidence="1">AW1</strain>
    </source>
</reference>
<name>A0A937D2R6_9BURK</name>
<dbReference type="SUPFAM" id="SSF53850">
    <property type="entry name" value="Periplasmic binding protein-like II"/>
    <property type="match status" value="1"/>
</dbReference>
<protein>
    <recommendedName>
        <fullName evidence="3">4,5-dihydroxyphthalate decarboxylase</fullName>
    </recommendedName>
</protein>
<evidence type="ECO:0008006" key="3">
    <source>
        <dbReference type="Google" id="ProtNLM"/>
    </source>
</evidence>
<dbReference type="Proteomes" id="UP000613011">
    <property type="component" value="Unassembled WGS sequence"/>
</dbReference>
<evidence type="ECO:0000313" key="2">
    <source>
        <dbReference type="Proteomes" id="UP000613011"/>
    </source>
</evidence>
<accession>A0A937D2R6</accession>
<evidence type="ECO:0000313" key="1">
    <source>
        <dbReference type="EMBL" id="MBL0421894.1"/>
    </source>
</evidence>
<proteinExistence type="predicted"/>
<keyword evidence="2" id="KW-1185">Reference proteome</keyword>